<keyword evidence="4" id="KW-1185">Reference proteome</keyword>
<dbReference type="InterPro" id="IPR011044">
    <property type="entry name" value="Quino_amine_DH_bsu"/>
</dbReference>
<evidence type="ECO:0000259" key="2">
    <source>
        <dbReference type="Pfam" id="PF13449"/>
    </source>
</evidence>
<sequence>MRNPFVLAALASVLLGGTALAEPMFNRVATFSVPLNLPADRDASKKTVSEIIAANEAGTVLAYTDAEQQAIGLIDITTANAPKPFGFIPVGGEPTSVAILGESVFAVVVTSGSNFKEPAGYLATIDLKTKQITAKCDLGGQPDSITLTKDKGKLAIVMENERDEKFNKGDLPQLPAGNLTLVSIKDGAADCASRQVVDLTGITAVEPTDPEPEFVDVNQDGLAVVTLQENNHIAIVDTKSGKLVANFPAGAVDLKGIDKTRDGQIKPTEELKNVAREPDAVRWLDNDRFVTANEGDWKGGSRGFTIFRKDGTVEFDSGNMVDSIAMRLGHYPERRSAAKGSEPEGIEAGTYGTERLFFVGLERASLVLVFKDEGAGRAPRFLQALPSGIAPEGLLAIPQRNLFVSAAEADVGDKGGARAAVMIYERSEAPAAYPSIASVEVDGAPLGWGALSGLAAHATTAGRLHAVTDSAYSPTRILDIDASQKPAKIVSALTLTKDGKPVGYDAEAIATRPAGGFWLASEGAPEAKEKPTQNLLLRVSAKGEVEEEIALPEDFAKQAINQGYEGVTVTGTGADETVWIAVQREWKDDPKGKVKILSYKPSTKSWGILYYPLTAPAAGAWMGLSELTYLGNDSFAVIERDNLFGTKAVKTLATFSVKGLVPAPFGSSTIPTVEKKLLRDLTPDLMKLGGYGLDKVEGMTVDSAGNLFVVTDNDGVDDSSGETAFFALGKLAH</sequence>
<evidence type="ECO:0000256" key="1">
    <source>
        <dbReference type="SAM" id="SignalP"/>
    </source>
</evidence>
<feature type="domain" description="Phytase-like" evidence="2">
    <location>
        <begin position="447"/>
        <end position="714"/>
    </location>
</feature>
<dbReference type="Proteomes" id="UP000255207">
    <property type="component" value="Unassembled WGS sequence"/>
</dbReference>
<dbReference type="RefSeq" id="WP_114832140.1">
    <property type="nucleotide sequence ID" value="NZ_QQTO01000040.1"/>
</dbReference>
<reference evidence="4" key="1">
    <citation type="submission" date="2018-07" db="EMBL/GenBank/DDBJ databases">
        <authorList>
            <person name="Safronova V.I."/>
            <person name="Chirak E.R."/>
            <person name="Sazanova A.L."/>
        </authorList>
    </citation>
    <scope>NUCLEOTIDE SEQUENCE [LARGE SCALE GENOMIC DNA]</scope>
    <source>
        <strain evidence="4">RCAM04685</strain>
    </source>
</reference>
<organism evidence="3 4">
    <name type="scientific">Bosea caraganae</name>
    <dbReference type="NCBI Taxonomy" id="2763117"/>
    <lineage>
        <taxon>Bacteria</taxon>
        <taxon>Pseudomonadati</taxon>
        <taxon>Pseudomonadota</taxon>
        <taxon>Alphaproteobacteria</taxon>
        <taxon>Hyphomicrobiales</taxon>
        <taxon>Boseaceae</taxon>
        <taxon>Bosea</taxon>
    </lineage>
</organism>
<dbReference type="EMBL" id="QQTP01000021">
    <property type="protein sequence ID" value="RDJ20174.1"/>
    <property type="molecule type" value="Genomic_DNA"/>
</dbReference>
<accession>A0A370KYV2</accession>
<dbReference type="Pfam" id="PF13449">
    <property type="entry name" value="Phytase-like"/>
    <property type="match status" value="1"/>
</dbReference>
<dbReference type="PANTHER" id="PTHR46928:SF1">
    <property type="entry name" value="MESENCHYME-SPECIFIC CELL SURFACE GLYCOPROTEIN"/>
    <property type="match status" value="1"/>
</dbReference>
<comment type="caution">
    <text evidence="3">The sequence shown here is derived from an EMBL/GenBank/DDBJ whole genome shotgun (WGS) entry which is preliminary data.</text>
</comment>
<dbReference type="InterPro" id="IPR027372">
    <property type="entry name" value="Phytase-like_dom"/>
</dbReference>
<dbReference type="OrthoDB" id="9803927at2"/>
<evidence type="ECO:0000313" key="3">
    <source>
        <dbReference type="EMBL" id="RDJ20174.1"/>
    </source>
</evidence>
<proteinExistence type="predicted"/>
<dbReference type="InterPro" id="IPR015943">
    <property type="entry name" value="WD40/YVTN_repeat-like_dom_sf"/>
</dbReference>
<dbReference type="SUPFAM" id="SSF50969">
    <property type="entry name" value="YVTN repeat-like/Quinoprotein amine dehydrogenase"/>
    <property type="match status" value="1"/>
</dbReference>
<feature type="signal peptide" evidence="1">
    <location>
        <begin position="1"/>
        <end position="21"/>
    </location>
</feature>
<dbReference type="InterPro" id="IPR052956">
    <property type="entry name" value="Mesenchyme-surface_protein"/>
</dbReference>
<dbReference type="Gene3D" id="2.130.10.10">
    <property type="entry name" value="YVTN repeat-like/Quinoprotein amine dehydrogenase"/>
    <property type="match status" value="1"/>
</dbReference>
<protein>
    <submittedName>
        <fullName evidence="3">Alkaline phosphatase</fullName>
    </submittedName>
</protein>
<keyword evidence="1" id="KW-0732">Signal</keyword>
<feature type="chain" id="PRO_5030068170" evidence="1">
    <location>
        <begin position="22"/>
        <end position="733"/>
    </location>
</feature>
<gene>
    <name evidence="3" type="ORF">DWE98_25555</name>
</gene>
<dbReference type="PANTHER" id="PTHR46928">
    <property type="entry name" value="MESENCHYME-SPECIFIC CELL SURFACE GLYCOPROTEIN"/>
    <property type="match status" value="1"/>
</dbReference>
<evidence type="ECO:0000313" key="4">
    <source>
        <dbReference type="Proteomes" id="UP000255207"/>
    </source>
</evidence>
<dbReference type="AlphaFoldDB" id="A0A370KYV2"/>
<name>A0A370KYV2_9HYPH</name>